<dbReference type="EMBL" id="SNRW01030643">
    <property type="protein sequence ID" value="KAA6357925.1"/>
    <property type="molecule type" value="Genomic_DNA"/>
</dbReference>
<comment type="caution">
    <text evidence="2">The sequence shown here is derived from an EMBL/GenBank/DDBJ whole genome shotgun (WGS) entry which is preliminary data.</text>
</comment>
<evidence type="ECO:0000313" key="3">
    <source>
        <dbReference type="Proteomes" id="UP000324800"/>
    </source>
</evidence>
<feature type="non-terminal residue" evidence="2">
    <location>
        <position position="1"/>
    </location>
</feature>
<protein>
    <submittedName>
        <fullName evidence="2">Uncharacterized protein</fullName>
    </submittedName>
</protein>
<dbReference type="Proteomes" id="UP000324800">
    <property type="component" value="Unassembled WGS sequence"/>
</dbReference>
<accession>A0A5J4TKB5</accession>
<name>A0A5J4TKB5_9EUKA</name>
<reference evidence="2 3" key="1">
    <citation type="submission" date="2019-03" db="EMBL/GenBank/DDBJ databases">
        <title>Single cell metagenomics reveals metabolic interactions within the superorganism composed of flagellate Streblomastix strix and complex community of Bacteroidetes bacteria on its surface.</title>
        <authorList>
            <person name="Treitli S.C."/>
            <person name="Kolisko M."/>
            <person name="Husnik F."/>
            <person name="Keeling P."/>
            <person name="Hampl V."/>
        </authorList>
    </citation>
    <scope>NUCLEOTIDE SEQUENCE [LARGE SCALE GENOMIC DNA]</scope>
    <source>
        <strain evidence="2">ST1C</strain>
    </source>
</reference>
<evidence type="ECO:0000256" key="1">
    <source>
        <dbReference type="SAM" id="MobiDB-lite"/>
    </source>
</evidence>
<proteinExistence type="predicted"/>
<sequence>KQSKNNLNLTYIIGLDCESDFTDDLCKFAEREHEENLRLEIMRGGLKSSERSRENNDDNFGNSKIFYGNSTKNKKKQKVPSHLNLNQTYPLNIIIIIISGQNTQMKQNESIIRETAADEIEIEADDQNLIWNVFISKLDKIRRNRSLYRYWLMRKEMLDLMGCVDTAFVKLDKQIEIKMSDEITIEVIEEIIEETKIIEKEKSFIENYANKRLTQHRMQNCPFKSDHTEMCSTFP</sequence>
<feature type="region of interest" description="Disordered" evidence="1">
    <location>
        <begin position="47"/>
        <end position="79"/>
    </location>
</feature>
<organism evidence="2 3">
    <name type="scientific">Streblomastix strix</name>
    <dbReference type="NCBI Taxonomy" id="222440"/>
    <lineage>
        <taxon>Eukaryota</taxon>
        <taxon>Metamonada</taxon>
        <taxon>Preaxostyla</taxon>
        <taxon>Oxymonadida</taxon>
        <taxon>Streblomastigidae</taxon>
        <taxon>Streblomastix</taxon>
    </lineage>
</organism>
<evidence type="ECO:0000313" key="2">
    <source>
        <dbReference type="EMBL" id="KAA6357925.1"/>
    </source>
</evidence>
<dbReference type="AlphaFoldDB" id="A0A5J4TKB5"/>
<gene>
    <name evidence="2" type="ORF">EZS28_046548</name>
</gene>